<evidence type="ECO:0000313" key="5">
    <source>
        <dbReference type="Proteomes" id="UP000076004"/>
    </source>
</evidence>
<proteinExistence type="predicted"/>
<evidence type="ECO:0000256" key="2">
    <source>
        <dbReference type="SAM" id="Phobius"/>
    </source>
</evidence>
<dbReference type="KEGG" id="pgab:PGSY75_0033500"/>
<dbReference type="VEuPathDB" id="PlasmoDB:PGABG01_0700300"/>
<dbReference type="AlphaFoldDB" id="A0A151L2J7"/>
<dbReference type="InterPro" id="IPR044885">
    <property type="entry name" value="PRESA_N_sf"/>
</dbReference>
<evidence type="ECO:0000256" key="1">
    <source>
        <dbReference type="SAM" id="MobiDB-lite"/>
    </source>
</evidence>
<feature type="domain" description="Plasmodium RESA N-terminal" evidence="3">
    <location>
        <begin position="98"/>
        <end position="227"/>
    </location>
</feature>
<feature type="transmembrane region" description="Helical" evidence="2">
    <location>
        <begin position="12"/>
        <end position="31"/>
    </location>
</feature>
<dbReference type="Gene3D" id="6.10.280.180">
    <property type="entry name" value="Plasmodium RESA, N-terminal helical domain"/>
    <property type="match status" value="1"/>
</dbReference>
<dbReference type="InterPro" id="IPR006526">
    <property type="entry name" value="Export_prot_PHISTa/b/c"/>
</dbReference>
<accession>A0A151L2J7</accession>
<dbReference type="Proteomes" id="UP000076004">
    <property type="component" value="Unassembled WGS sequence"/>
</dbReference>
<evidence type="ECO:0000313" key="4">
    <source>
        <dbReference type="EMBL" id="KYN93114.1"/>
    </source>
</evidence>
<name>A0A151L2J7_9APIC</name>
<organism evidence="4 5">
    <name type="scientific">Plasmodium gaboni</name>
    <dbReference type="NCBI Taxonomy" id="647221"/>
    <lineage>
        <taxon>Eukaryota</taxon>
        <taxon>Sar</taxon>
        <taxon>Alveolata</taxon>
        <taxon>Apicomplexa</taxon>
        <taxon>Aconoidasida</taxon>
        <taxon>Haemosporida</taxon>
        <taxon>Plasmodiidae</taxon>
        <taxon>Plasmodium</taxon>
        <taxon>Plasmodium (Laverania)</taxon>
    </lineage>
</organism>
<evidence type="ECO:0000259" key="3">
    <source>
        <dbReference type="Pfam" id="PF09687"/>
    </source>
</evidence>
<dbReference type="NCBIfam" id="TIGR01639">
    <property type="entry name" value="P_fal_TIGR01639"/>
    <property type="match status" value="1"/>
</dbReference>
<keyword evidence="2" id="KW-0812">Transmembrane</keyword>
<dbReference type="InterPro" id="IPR019111">
    <property type="entry name" value="PRESA_N"/>
</dbReference>
<keyword evidence="2" id="KW-1133">Transmembrane helix</keyword>
<comment type="caution">
    <text evidence="4">The sequence shown here is derived from an EMBL/GenBank/DDBJ whole genome shotgun (WGS) entry which is preliminary data.</text>
</comment>
<dbReference type="EMBL" id="LVLB01000323">
    <property type="protein sequence ID" value="KYN93114.1"/>
    <property type="molecule type" value="Genomic_DNA"/>
</dbReference>
<sequence>MKCKIHCRSFIFISICLCVISLFYISLSNLYEVNIVPSIKCSVIISRNLSEFENENSNNTQRKNTKNHLEETNERTSNSCNNKGVTLKNKGYNDISKNLTEKELFDVLNSLEECPPLEDLKNIWSHTLGVAKEGLDDILKELKAPIKKNLDNDNYLWDDSKKRWFSDYVCKKYRSKFCQSLIKEEVEYTKTFFSLINGKHTLDEILKFIYSYLEYFQILKKELYEEYKEKLLKKLE</sequence>
<protein>
    <submittedName>
        <fullName evidence="4">Exported protein (PHISTa)</fullName>
    </submittedName>
</protein>
<dbReference type="GeneID" id="29774064"/>
<reference evidence="4 5" key="1">
    <citation type="journal article" date="2016" name="Nat. Commun.">
        <title>Genomes of cryptic chimpanzee Plasmodium species reveal key evolutionary events leading to human malaria.</title>
        <authorList>
            <person name="Sundararaman S.A."/>
            <person name="Plenderleith L.J."/>
            <person name="Liu W."/>
            <person name="Loy D.E."/>
            <person name="Learn G.H."/>
            <person name="Li Y."/>
            <person name="Shaw K.S."/>
            <person name="Ayouba A."/>
            <person name="Peeters M."/>
            <person name="Speede S."/>
            <person name="Shaw G.M."/>
            <person name="Bushman F.D."/>
            <person name="Brisson D."/>
            <person name="Rayner J.C."/>
            <person name="Sharp P.M."/>
            <person name="Hahn B.H."/>
        </authorList>
    </citation>
    <scope>NUCLEOTIDE SEQUENCE [LARGE SCALE GENOMIC DNA]</scope>
    <source>
        <strain evidence="4 5">SY75</strain>
    </source>
</reference>
<feature type="region of interest" description="Disordered" evidence="1">
    <location>
        <begin position="55"/>
        <end position="80"/>
    </location>
</feature>
<gene>
    <name evidence="4" type="ORF">PGSY75_0033500</name>
</gene>
<dbReference type="VEuPathDB" id="PlasmoDB:PGSY75_0033500"/>
<dbReference type="RefSeq" id="XP_018638760.1">
    <property type="nucleotide sequence ID" value="XM_018783468.1"/>
</dbReference>
<dbReference type="Pfam" id="PF09687">
    <property type="entry name" value="PRESAN"/>
    <property type="match status" value="1"/>
</dbReference>
<keyword evidence="2" id="KW-0472">Membrane</keyword>